<dbReference type="EMBL" id="MUGY01000004">
    <property type="protein sequence ID" value="OXA96970.1"/>
    <property type="molecule type" value="Genomic_DNA"/>
</dbReference>
<protein>
    <recommendedName>
        <fullName evidence="9">Acetyltransferase</fullName>
    </recommendedName>
</protein>
<comment type="caution">
    <text evidence="5">The sequence shown here is derived from an EMBL/GenBank/DDBJ whole genome shotgun (WGS) entry which is preliminary data.</text>
</comment>
<dbReference type="InterPro" id="IPR018357">
    <property type="entry name" value="Hexapep_transf_CS"/>
</dbReference>
<evidence type="ECO:0000313" key="8">
    <source>
        <dbReference type="Proteomes" id="UP000198424"/>
    </source>
</evidence>
<dbReference type="OrthoDB" id="9812571at2"/>
<dbReference type="InterPro" id="IPR011004">
    <property type="entry name" value="Trimer_LpxA-like_sf"/>
</dbReference>
<keyword evidence="4" id="KW-0012">Acyltransferase</keyword>
<dbReference type="Gene3D" id="2.160.10.10">
    <property type="entry name" value="Hexapeptide repeat proteins"/>
    <property type="match status" value="1"/>
</dbReference>
<dbReference type="InterPro" id="IPR051159">
    <property type="entry name" value="Hexapeptide_acetyltransf"/>
</dbReference>
<comment type="similarity">
    <text evidence="1">Belongs to the transferase hexapeptide repeat family.</text>
</comment>
<evidence type="ECO:0000256" key="2">
    <source>
        <dbReference type="ARBA" id="ARBA00022679"/>
    </source>
</evidence>
<evidence type="ECO:0000313" key="5">
    <source>
        <dbReference type="EMBL" id="KFF18280.1"/>
    </source>
</evidence>
<reference evidence="5 7" key="1">
    <citation type="submission" date="2014-07" db="EMBL/GenBank/DDBJ databases">
        <title>Genome of Flavobacterium hydatis DSM 2063.</title>
        <authorList>
            <person name="Pipes S.E."/>
            <person name="Stropko S.J."/>
            <person name="Newman J.D."/>
        </authorList>
    </citation>
    <scope>NUCLEOTIDE SEQUENCE [LARGE SCALE GENOMIC DNA]</scope>
    <source>
        <strain evidence="5 7">DSM 2063</strain>
    </source>
</reference>
<dbReference type="Pfam" id="PF00132">
    <property type="entry name" value="Hexapep"/>
    <property type="match status" value="1"/>
</dbReference>
<dbReference type="GO" id="GO:0008374">
    <property type="term" value="F:O-acyltransferase activity"/>
    <property type="evidence" value="ECO:0007669"/>
    <property type="project" value="TreeGrafter"/>
</dbReference>
<evidence type="ECO:0000256" key="3">
    <source>
        <dbReference type="ARBA" id="ARBA00022737"/>
    </source>
</evidence>
<dbReference type="PANTHER" id="PTHR23416:SF23">
    <property type="entry name" value="ACETYLTRANSFERASE C18B11.09C-RELATED"/>
    <property type="match status" value="1"/>
</dbReference>
<dbReference type="STRING" id="991.IW20_05125"/>
<keyword evidence="2" id="KW-0808">Transferase</keyword>
<evidence type="ECO:0000256" key="1">
    <source>
        <dbReference type="ARBA" id="ARBA00007274"/>
    </source>
</evidence>
<organism evidence="5 7">
    <name type="scientific">Flavobacterium hydatis</name>
    <name type="common">Cytophaga aquatilis</name>
    <dbReference type="NCBI Taxonomy" id="991"/>
    <lineage>
        <taxon>Bacteria</taxon>
        <taxon>Pseudomonadati</taxon>
        <taxon>Bacteroidota</taxon>
        <taxon>Flavobacteriia</taxon>
        <taxon>Flavobacteriales</taxon>
        <taxon>Flavobacteriaceae</taxon>
        <taxon>Flavobacterium</taxon>
    </lineage>
</organism>
<accession>A0A086ANL6</accession>
<dbReference type="eggNOG" id="COG0110">
    <property type="taxonomic scope" value="Bacteria"/>
</dbReference>
<evidence type="ECO:0008006" key="9">
    <source>
        <dbReference type="Google" id="ProtNLM"/>
    </source>
</evidence>
<dbReference type="Proteomes" id="UP000198424">
    <property type="component" value="Unassembled WGS sequence"/>
</dbReference>
<sequence length="245" mass="28066">MSNLFLVILVIIVLFRRIVGIFLSFIPLRLFNQRAERYITNEYSQNKENEINTDTLTASKTFKAFLLNYIYGFNRYWDFECGRIPSHRIRNFMYRNIWFVKLAPKAVIYWGAEIRAGYNLTIGEGSIMGDNVLLDARNKIIIGKNVNFSSRVCIYTEHHDHRDPYFGGNSDASFRVQIDDRAWIGPNVIILHSVHIGEGAVVAAGSVVTKDVAPFAIVAGIPAKVIGDRNHDLRYEFDGNHLPFY</sequence>
<evidence type="ECO:0000313" key="7">
    <source>
        <dbReference type="Proteomes" id="UP000028712"/>
    </source>
</evidence>
<evidence type="ECO:0000313" key="6">
    <source>
        <dbReference type="EMBL" id="OXA96970.1"/>
    </source>
</evidence>
<reference evidence="6 8" key="2">
    <citation type="submission" date="2016-11" db="EMBL/GenBank/DDBJ databases">
        <title>Whole genomes of Flavobacteriaceae.</title>
        <authorList>
            <person name="Stine C."/>
            <person name="Li C."/>
            <person name="Tadesse D."/>
        </authorList>
    </citation>
    <scope>NUCLEOTIDE SEQUENCE [LARGE SCALE GENOMIC DNA]</scope>
    <source>
        <strain evidence="6 8">ATCC 29551</strain>
    </source>
</reference>
<proteinExistence type="inferred from homology"/>
<dbReference type="RefSeq" id="WP_035619577.1">
    <property type="nucleotide sequence ID" value="NZ_JBEWQG010000011.1"/>
</dbReference>
<dbReference type="InterPro" id="IPR001451">
    <property type="entry name" value="Hexapep"/>
</dbReference>
<dbReference type="SUPFAM" id="SSF51161">
    <property type="entry name" value="Trimeric LpxA-like enzymes"/>
    <property type="match status" value="1"/>
</dbReference>
<dbReference type="PROSITE" id="PS00101">
    <property type="entry name" value="HEXAPEP_TRANSFERASES"/>
    <property type="match status" value="1"/>
</dbReference>
<dbReference type="AlphaFoldDB" id="A0A086ANL6"/>
<name>A0A086ANL6_FLAHY</name>
<evidence type="ECO:0000256" key="4">
    <source>
        <dbReference type="ARBA" id="ARBA00023315"/>
    </source>
</evidence>
<dbReference type="PANTHER" id="PTHR23416">
    <property type="entry name" value="SIALIC ACID SYNTHASE-RELATED"/>
    <property type="match status" value="1"/>
</dbReference>
<dbReference type="Proteomes" id="UP000028712">
    <property type="component" value="Unassembled WGS sequence"/>
</dbReference>
<dbReference type="CDD" id="cd04647">
    <property type="entry name" value="LbH_MAT_like"/>
    <property type="match status" value="1"/>
</dbReference>
<keyword evidence="3" id="KW-0677">Repeat</keyword>
<dbReference type="GO" id="GO:0005829">
    <property type="term" value="C:cytosol"/>
    <property type="evidence" value="ECO:0007669"/>
    <property type="project" value="TreeGrafter"/>
</dbReference>
<gene>
    <name evidence="6" type="ORF">B0A62_06885</name>
    <name evidence="5" type="ORF">IW20_05125</name>
</gene>
<keyword evidence="8" id="KW-1185">Reference proteome</keyword>
<dbReference type="EMBL" id="JPRM01000006">
    <property type="protein sequence ID" value="KFF18280.1"/>
    <property type="molecule type" value="Genomic_DNA"/>
</dbReference>